<dbReference type="EMBL" id="NWTN01000001">
    <property type="protein sequence ID" value="PRQ69703.1"/>
    <property type="molecule type" value="Genomic_DNA"/>
</dbReference>
<proteinExistence type="predicted"/>
<organism evidence="1 2">
    <name type="scientific">Vibrio mediterranei</name>
    <dbReference type="NCBI Taxonomy" id="689"/>
    <lineage>
        <taxon>Bacteria</taxon>
        <taxon>Pseudomonadati</taxon>
        <taxon>Pseudomonadota</taxon>
        <taxon>Gammaproteobacteria</taxon>
        <taxon>Vibrionales</taxon>
        <taxon>Vibrionaceae</taxon>
        <taxon>Vibrio</taxon>
    </lineage>
</organism>
<sequence>MHKITVFHFMHAIAGFVPKRICIGFMQDARNYTERHPWTWAYRLADYWEQETEKLCNREQRDSELKRVSELRTVADGSAAFPRK</sequence>
<dbReference type="Proteomes" id="UP000238163">
    <property type="component" value="Unassembled WGS sequence"/>
</dbReference>
<gene>
    <name evidence="1" type="ORF">COR51_03745</name>
</gene>
<name>A0ABX5DIZ8_9VIBR</name>
<dbReference type="RefSeq" id="WP_096441713.1">
    <property type="nucleotide sequence ID" value="NZ_NWTN01000001.1"/>
</dbReference>
<evidence type="ECO:0000313" key="1">
    <source>
        <dbReference type="EMBL" id="PRQ69703.1"/>
    </source>
</evidence>
<reference evidence="1 2" key="2">
    <citation type="submission" date="2018-03" db="EMBL/GenBank/DDBJ databases">
        <title>Genetic Diversity and Phenotypic Plasticity of AHL Mediated Quorum Sensing in Environmental Strains of Vibrio mediterranei.</title>
        <authorList>
            <person name="Lantoine F."/>
            <person name="Vouve F."/>
        </authorList>
    </citation>
    <scope>NUCLEOTIDE SEQUENCE [LARGE SCALE GENOMIC DNA]</scope>
    <source>
        <strain evidence="1 2">17LN0615E</strain>
    </source>
</reference>
<keyword evidence="2" id="KW-1185">Reference proteome</keyword>
<accession>A0ABX5DIZ8</accession>
<protein>
    <submittedName>
        <fullName evidence="1">Uncharacterized protein</fullName>
    </submittedName>
</protein>
<reference evidence="1 2" key="1">
    <citation type="submission" date="2017-09" db="EMBL/GenBank/DDBJ databases">
        <authorList>
            <person name="Girard L."/>
            <person name="Lami R."/>
            <person name="Suzuki M."/>
            <person name="Baudart J."/>
        </authorList>
    </citation>
    <scope>NUCLEOTIDE SEQUENCE [LARGE SCALE GENOMIC DNA]</scope>
    <source>
        <strain evidence="1 2">17LN0615E</strain>
    </source>
</reference>
<evidence type="ECO:0000313" key="2">
    <source>
        <dbReference type="Proteomes" id="UP000238163"/>
    </source>
</evidence>
<comment type="caution">
    <text evidence="1">The sequence shown here is derived from an EMBL/GenBank/DDBJ whole genome shotgun (WGS) entry which is preliminary data.</text>
</comment>